<keyword evidence="4" id="KW-0472">Membrane</keyword>
<reference evidence="6 7" key="1">
    <citation type="submission" date="2018-06" db="EMBL/GenBank/DDBJ databases">
        <title>Draft sequence of Acidithiobacillus ferrooxidans CCM 4253.</title>
        <authorList>
            <person name="Moya-Beltran A."/>
            <person name="Castro M."/>
            <person name="Covarrubias P.C."/>
            <person name="Issotta F."/>
            <person name="Janiczek O."/>
            <person name="Mandl M."/>
            <person name="Kucera J."/>
            <person name="Quatrini R."/>
        </authorList>
    </citation>
    <scope>NUCLEOTIDE SEQUENCE [LARGE SCALE GENOMIC DNA]</scope>
    <source>
        <strain evidence="6 7">CCM 4253</strain>
    </source>
</reference>
<name>A0A2W1K6T6_ACIFR</name>
<comment type="pathway">
    <text evidence="1">Lipid metabolism.</text>
</comment>
<protein>
    <submittedName>
        <fullName evidence="6">1-acyl-sn-glycerol-3-phosphate acyltransferase</fullName>
    </submittedName>
</protein>
<organism evidence="6 7">
    <name type="scientific">Acidithiobacillus ferrooxidans</name>
    <name type="common">Thiobacillus ferrooxidans</name>
    <dbReference type="NCBI Taxonomy" id="920"/>
    <lineage>
        <taxon>Bacteria</taxon>
        <taxon>Pseudomonadati</taxon>
        <taxon>Pseudomonadota</taxon>
        <taxon>Acidithiobacillia</taxon>
        <taxon>Acidithiobacillales</taxon>
        <taxon>Acidithiobacillaceae</taxon>
        <taxon>Acidithiobacillus</taxon>
    </lineage>
</organism>
<dbReference type="EMBL" id="QKQP01000001">
    <property type="protein sequence ID" value="PZD82150.1"/>
    <property type="molecule type" value="Genomic_DNA"/>
</dbReference>
<feature type="transmembrane region" description="Helical" evidence="4">
    <location>
        <begin position="20"/>
        <end position="47"/>
    </location>
</feature>
<keyword evidence="4" id="KW-1133">Transmembrane helix</keyword>
<dbReference type="OMA" id="QMIIANH"/>
<dbReference type="AlphaFoldDB" id="A0A2W1K6T6"/>
<proteinExistence type="predicted"/>
<sequence>MSQVQGSGIPGILRTLREYLAFYCGLGLLASVSLLWSVLALPLSLVLPRKWKKRTGRLVITMGFRIYLRALSIMGACRFDLKALDILQGESPMIIAPNHPSLMDALMVISRLPNLACIMKSELVDNVFFGAGARLAGYIRNDSLRGMIYLAVEDLRSGSHLLLFPEGTRSNRLPIGTVRGSIALIAKEAGVPIQTVLIETDSAFLTKGWPFFRKPSMPIHYRIHLGQRFDPPTDVRVFTAELESYFQSALVDAKLPHLPAVTDVHSS</sequence>
<evidence type="ECO:0000256" key="1">
    <source>
        <dbReference type="ARBA" id="ARBA00005189"/>
    </source>
</evidence>
<comment type="caution">
    <text evidence="6">The sequence shown here is derived from an EMBL/GenBank/DDBJ whole genome shotgun (WGS) entry which is preliminary data.</text>
</comment>
<dbReference type="Pfam" id="PF01553">
    <property type="entry name" value="Acyltransferase"/>
    <property type="match status" value="1"/>
</dbReference>
<keyword evidence="3 6" id="KW-0012">Acyltransferase</keyword>
<dbReference type="OrthoDB" id="9812274at2"/>
<dbReference type="GeneID" id="65280130"/>
<keyword evidence="4" id="KW-0812">Transmembrane</keyword>
<dbReference type="GO" id="GO:0003841">
    <property type="term" value="F:1-acylglycerol-3-phosphate O-acyltransferase activity"/>
    <property type="evidence" value="ECO:0007669"/>
    <property type="project" value="TreeGrafter"/>
</dbReference>
<evidence type="ECO:0000313" key="7">
    <source>
        <dbReference type="Proteomes" id="UP000248886"/>
    </source>
</evidence>
<dbReference type="CDD" id="cd07989">
    <property type="entry name" value="LPLAT_AGPAT-like"/>
    <property type="match status" value="1"/>
</dbReference>
<dbReference type="SMART" id="SM00563">
    <property type="entry name" value="PlsC"/>
    <property type="match status" value="1"/>
</dbReference>
<dbReference type="PANTHER" id="PTHR10434">
    <property type="entry name" value="1-ACYL-SN-GLYCEROL-3-PHOSPHATE ACYLTRANSFERASE"/>
    <property type="match status" value="1"/>
</dbReference>
<keyword evidence="2 6" id="KW-0808">Transferase</keyword>
<dbReference type="InterPro" id="IPR002123">
    <property type="entry name" value="Plipid/glycerol_acylTrfase"/>
</dbReference>
<evidence type="ECO:0000259" key="5">
    <source>
        <dbReference type="SMART" id="SM00563"/>
    </source>
</evidence>
<evidence type="ECO:0000313" key="6">
    <source>
        <dbReference type="EMBL" id="PZD82150.1"/>
    </source>
</evidence>
<evidence type="ECO:0000256" key="4">
    <source>
        <dbReference type="SAM" id="Phobius"/>
    </source>
</evidence>
<dbReference type="GO" id="GO:0006654">
    <property type="term" value="P:phosphatidic acid biosynthetic process"/>
    <property type="evidence" value="ECO:0007669"/>
    <property type="project" value="TreeGrafter"/>
</dbReference>
<dbReference type="PANTHER" id="PTHR10434:SF66">
    <property type="entry name" value="PHOSPHOLIPID_GLYCEROL ACYLTRANSFERASE DOMAIN-CONTAINING PROTEIN"/>
    <property type="match status" value="1"/>
</dbReference>
<evidence type="ECO:0000256" key="2">
    <source>
        <dbReference type="ARBA" id="ARBA00022679"/>
    </source>
</evidence>
<dbReference type="SUPFAM" id="SSF69593">
    <property type="entry name" value="Glycerol-3-phosphate (1)-acyltransferase"/>
    <property type="match status" value="1"/>
</dbReference>
<accession>A0A2W1K6T6</accession>
<dbReference type="RefSeq" id="WP_012536359.1">
    <property type="nucleotide sequence ID" value="NZ_AP025160.1"/>
</dbReference>
<evidence type="ECO:0000256" key="3">
    <source>
        <dbReference type="ARBA" id="ARBA00023315"/>
    </source>
</evidence>
<gene>
    <name evidence="6" type="ORF">DN052_03715</name>
</gene>
<dbReference type="Proteomes" id="UP000248886">
    <property type="component" value="Unassembled WGS sequence"/>
</dbReference>
<feature type="domain" description="Phospholipid/glycerol acyltransferase" evidence="5">
    <location>
        <begin position="93"/>
        <end position="201"/>
    </location>
</feature>